<keyword evidence="4" id="KW-1185">Reference proteome</keyword>
<proteinExistence type="predicted"/>
<evidence type="ECO:0000256" key="1">
    <source>
        <dbReference type="SAM" id="Coils"/>
    </source>
</evidence>
<keyword evidence="2" id="KW-0732">Signal</keyword>
<feature type="coiled-coil region" evidence="1">
    <location>
        <begin position="130"/>
        <end position="269"/>
    </location>
</feature>
<reference evidence="3" key="1">
    <citation type="journal article" date="2023" name="Mol. Biol. Evol.">
        <title>Third-Generation Sequencing Reveals the Adaptive Role of the Epigenome in Three Deep-Sea Polychaetes.</title>
        <authorList>
            <person name="Perez M."/>
            <person name="Aroh O."/>
            <person name="Sun Y."/>
            <person name="Lan Y."/>
            <person name="Juniper S.K."/>
            <person name="Young C.R."/>
            <person name="Angers B."/>
            <person name="Qian P.Y."/>
        </authorList>
    </citation>
    <scope>NUCLEOTIDE SEQUENCE</scope>
    <source>
        <strain evidence="3">R07B-5</strain>
    </source>
</reference>
<evidence type="ECO:0000313" key="3">
    <source>
        <dbReference type="EMBL" id="KAK2172571.1"/>
    </source>
</evidence>
<feature type="chain" id="PRO_5041916377" evidence="2">
    <location>
        <begin position="21"/>
        <end position="284"/>
    </location>
</feature>
<sequence>MSSRMVALLSVLLGLIAAGADQCVFRKGRCSYQLQMSESCDGDTGEMQSDITPTRERDLAWERGERQQQRLIADLERKFSDMLDKANSACAKRDTPQRAQAYANKRNAQYNRKQSQKNENSLMSKLHQEFRTLRSALAGARRRLRKSERRLTTTQAELNRSVAGTKELGKLLLTSETNLVNTQRDNAQLKRELHDRNRELNSTKLRLNASEAELEEITKRAKDLEKENDLLRTKLKSCRTELEMTRLMLERALKKYHELNVRHANTSRQLEAARVEVLECYRGR</sequence>
<dbReference type="Proteomes" id="UP001209878">
    <property type="component" value="Unassembled WGS sequence"/>
</dbReference>
<organism evidence="3 4">
    <name type="scientific">Ridgeia piscesae</name>
    <name type="common">Tubeworm</name>
    <dbReference type="NCBI Taxonomy" id="27915"/>
    <lineage>
        <taxon>Eukaryota</taxon>
        <taxon>Metazoa</taxon>
        <taxon>Spiralia</taxon>
        <taxon>Lophotrochozoa</taxon>
        <taxon>Annelida</taxon>
        <taxon>Polychaeta</taxon>
        <taxon>Sedentaria</taxon>
        <taxon>Canalipalpata</taxon>
        <taxon>Sabellida</taxon>
        <taxon>Siboglinidae</taxon>
        <taxon>Ridgeia</taxon>
    </lineage>
</organism>
<keyword evidence="1" id="KW-0175">Coiled coil</keyword>
<protein>
    <submittedName>
        <fullName evidence="3">Uncharacterized protein</fullName>
    </submittedName>
</protein>
<feature type="signal peptide" evidence="2">
    <location>
        <begin position="1"/>
        <end position="20"/>
    </location>
</feature>
<comment type="caution">
    <text evidence="3">The sequence shown here is derived from an EMBL/GenBank/DDBJ whole genome shotgun (WGS) entry which is preliminary data.</text>
</comment>
<name>A0AAD9NLD7_RIDPI</name>
<accession>A0AAD9NLD7</accession>
<evidence type="ECO:0000313" key="4">
    <source>
        <dbReference type="Proteomes" id="UP001209878"/>
    </source>
</evidence>
<dbReference type="AlphaFoldDB" id="A0AAD9NLD7"/>
<gene>
    <name evidence="3" type="ORF">NP493_941g00009</name>
</gene>
<evidence type="ECO:0000256" key="2">
    <source>
        <dbReference type="SAM" id="SignalP"/>
    </source>
</evidence>
<dbReference type="EMBL" id="JAODUO010000948">
    <property type="protein sequence ID" value="KAK2172571.1"/>
    <property type="molecule type" value="Genomic_DNA"/>
</dbReference>